<feature type="compositionally biased region" description="Polar residues" evidence="1">
    <location>
        <begin position="118"/>
        <end position="127"/>
    </location>
</feature>
<protein>
    <submittedName>
        <fullName evidence="2">Uncharacterized protein</fullName>
    </submittedName>
</protein>
<organism evidence="2 3">
    <name type="scientific">Lophiostoma macrostomum CBS 122681</name>
    <dbReference type="NCBI Taxonomy" id="1314788"/>
    <lineage>
        <taxon>Eukaryota</taxon>
        <taxon>Fungi</taxon>
        <taxon>Dikarya</taxon>
        <taxon>Ascomycota</taxon>
        <taxon>Pezizomycotina</taxon>
        <taxon>Dothideomycetes</taxon>
        <taxon>Pleosporomycetidae</taxon>
        <taxon>Pleosporales</taxon>
        <taxon>Lophiostomataceae</taxon>
        <taxon>Lophiostoma</taxon>
    </lineage>
</organism>
<feature type="region of interest" description="Disordered" evidence="1">
    <location>
        <begin position="75"/>
        <end position="129"/>
    </location>
</feature>
<evidence type="ECO:0000256" key="1">
    <source>
        <dbReference type="SAM" id="MobiDB-lite"/>
    </source>
</evidence>
<sequence length="210" mass="23997">MRSRVRERAVQASYGLSSLQISTLEVNSYMHLLLSRHTHRYYLPTQAFRHIHIDIHKTRYAAESVFIWYQSRTTHDTTTTTTDPTQIASHPPTTPLPPNPSPSQTTTPTPIPMPNSSQNAKGHSTSTPRKRWMVKEGRLTTKPWHPNTAAGKACSCAECLRRARDAARWEADRPRREAWWDAIRLRRAFSQRYSFASGGEVRALMDGAWS</sequence>
<accession>A0A6A6SLL6</accession>
<proteinExistence type="predicted"/>
<keyword evidence="3" id="KW-1185">Reference proteome</keyword>
<dbReference type="EMBL" id="MU004608">
    <property type="protein sequence ID" value="KAF2647533.1"/>
    <property type="molecule type" value="Genomic_DNA"/>
</dbReference>
<reference evidence="2" key="1">
    <citation type="journal article" date="2020" name="Stud. Mycol.">
        <title>101 Dothideomycetes genomes: a test case for predicting lifestyles and emergence of pathogens.</title>
        <authorList>
            <person name="Haridas S."/>
            <person name="Albert R."/>
            <person name="Binder M."/>
            <person name="Bloem J."/>
            <person name="Labutti K."/>
            <person name="Salamov A."/>
            <person name="Andreopoulos B."/>
            <person name="Baker S."/>
            <person name="Barry K."/>
            <person name="Bills G."/>
            <person name="Bluhm B."/>
            <person name="Cannon C."/>
            <person name="Castanera R."/>
            <person name="Culley D."/>
            <person name="Daum C."/>
            <person name="Ezra D."/>
            <person name="Gonzalez J."/>
            <person name="Henrissat B."/>
            <person name="Kuo A."/>
            <person name="Liang C."/>
            <person name="Lipzen A."/>
            <person name="Lutzoni F."/>
            <person name="Magnuson J."/>
            <person name="Mondo S."/>
            <person name="Nolan M."/>
            <person name="Ohm R."/>
            <person name="Pangilinan J."/>
            <person name="Park H.-J."/>
            <person name="Ramirez L."/>
            <person name="Alfaro M."/>
            <person name="Sun H."/>
            <person name="Tritt A."/>
            <person name="Yoshinaga Y."/>
            <person name="Zwiers L.-H."/>
            <person name="Turgeon B."/>
            <person name="Goodwin S."/>
            <person name="Spatafora J."/>
            <person name="Crous P."/>
            <person name="Grigoriev I."/>
        </authorList>
    </citation>
    <scope>NUCLEOTIDE SEQUENCE</scope>
    <source>
        <strain evidence="2">CBS 122681</strain>
    </source>
</reference>
<feature type="compositionally biased region" description="Low complexity" evidence="1">
    <location>
        <begin position="76"/>
        <end position="91"/>
    </location>
</feature>
<feature type="compositionally biased region" description="Pro residues" evidence="1">
    <location>
        <begin position="92"/>
        <end position="101"/>
    </location>
</feature>
<evidence type="ECO:0000313" key="3">
    <source>
        <dbReference type="Proteomes" id="UP000799324"/>
    </source>
</evidence>
<dbReference type="Proteomes" id="UP000799324">
    <property type="component" value="Unassembled WGS sequence"/>
</dbReference>
<dbReference type="AlphaFoldDB" id="A0A6A6SLL6"/>
<gene>
    <name evidence="2" type="ORF">K491DRAFT_304043</name>
</gene>
<name>A0A6A6SLL6_9PLEO</name>
<evidence type="ECO:0000313" key="2">
    <source>
        <dbReference type="EMBL" id="KAF2647533.1"/>
    </source>
</evidence>